<protein>
    <submittedName>
        <fullName evidence="1">Uncharacterized protein</fullName>
    </submittedName>
</protein>
<keyword evidence="2" id="KW-1185">Reference proteome</keyword>
<reference evidence="1 2" key="2">
    <citation type="journal article" date="2022" name="Mol. Ecol. Resour.">
        <title>The genomes of chicory, endive, great burdock and yacon provide insights into Asteraceae paleo-polyploidization history and plant inulin production.</title>
        <authorList>
            <person name="Fan W."/>
            <person name="Wang S."/>
            <person name="Wang H."/>
            <person name="Wang A."/>
            <person name="Jiang F."/>
            <person name="Liu H."/>
            <person name="Zhao H."/>
            <person name="Xu D."/>
            <person name="Zhang Y."/>
        </authorList>
    </citation>
    <scope>NUCLEOTIDE SEQUENCE [LARGE SCALE GENOMIC DNA]</scope>
    <source>
        <strain evidence="2">cv. Niubang</strain>
    </source>
</reference>
<dbReference type="EMBL" id="CM042059">
    <property type="protein sequence ID" value="KAI3680802.1"/>
    <property type="molecule type" value="Genomic_DNA"/>
</dbReference>
<comment type="caution">
    <text evidence="1">The sequence shown here is derived from an EMBL/GenBank/DDBJ whole genome shotgun (WGS) entry which is preliminary data.</text>
</comment>
<reference evidence="2" key="1">
    <citation type="journal article" date="2022" name="Mol. Ecol. Resour.">
        <title>The genomes of chicory, endive, great burdock and yacon provide insights into Asteraceae palaeo-polyploidization history and plant inulin production.</title>
        <authorList>
            <person name="Fan W."/>
            <person name="Wang S."/>
            <person name="Wang H."/>
            <person name="Wang A."/>
            <person name="Jiang F."/>
            <person name="Liu H."/>
            <person name="Zhao H."/>
            <person name="Xu D."/>
            <person name="Zhang Y."/>
        </authorList>
    </citation>
    <scope>NUCLEOTIDE SEQUENCE [LARGE SCALE GENOMIC DNA]</scope>
    <source>
        <strain evidence="2">cv. Niubang</strain>
    </source>
</reference>
<evidence type="ECO:0000313" key="2">
    <source>
        <dbReference type="Proteomes" id="UP001055879"/>
    </source>
</evidence>
<dbReference type="Proteomes" id="UP001055879">
    <property type="component" value="Linkage Group LG13"/>
</dbReference>
<evidence type="ECO:0000313" key="1">
    <source>
        <dbReference type="EMBL" id="KAI3680802.1"/>
    </source>
</evidence>
<gene>
    <name evidence="1" type="ORF">L6452_35578</name>
</gene>
<proteinExistence type="predicted"/>
<organism evidence="1 2">
    <name type="scientific">Arctium lappa</name>
    <name type="common">Greater burdock</name>
    <name type="synonym">Lappa major</name>
    <dbReference type="NCBI Taxonomy" id="4217"/>
    <lineage>
        <taxon>Eukaryota</taxon>
        <taxon>Viridiplantae</taxon>
        <taxon>Streptophyta</taxon>
        <taxon>Embryophyta</taxon>
        <taxon>Tracheophyta</taxon>
        <taxon>Spermatophyta</taxon>
        <taxon>Magnoliopsida</taxon>
        <taxon>eudicotyledons</taxon>
        <taxon>Gunneridae</taxon>
        <taxon>Pentapetalae</taxon>
        <taxon>asterids</taxon>
        <taxon>campanulids</taxon>
        <taxon>Asterales</taxon>
        <taxon>Asteraceae</taxon>
        <taxon>Carduoideae</taxon>
        <taxon>Cardueae</taxon>
        <taxon>Arctiinae</taxon>
        <taxon>Arctium</taxon>
    </lineage>
</organism>
<sequence>MNPTTFGGNSIAPPPPAFFYHHSITIEKNLLPCLPNIHISKAYITNYKGNKSGVIRFEEKIVGRFKLLEVYWSFDLSKQAT</sequence>
<accession>A0ACB8Y627</accession>
<name>A0ACB8Y627_ARCLA</name>